<dbReference type="OrthoDB" id="9992719at2"/>
<reference evidence="2 3" key="1">
    <citation type="submission" date="2015-03" db="EMBL/GenBank/DDBJ databases">
        <title>Genome sequencing of Methylobacterium tarhaniae DSM 25844.</title>
        <authorList>
            <person name="Chaudhry V."/>
            <person name="Patil P.B."/>
        </authorList>
    </citation>
    <scope>NUCLEOTIDE SEQUENCE [LARGE SCALE GENOMIC DNA]</scope>
    <source>
        <strain evidence="2 3">DSM 25844</strain>
    </source>
</reference>
<dbReference type="RefSeq" id="WP_048449420.1">
    <property type="nucleotide sequence ID" value="NZ_LABZ01000020.1"/>
</dbReference>
<keyword evidence="3" id="KW-1185">Reference proteome</keyword>
<proteinExistence type="predicted"/>
<name>A0A0J6TES2_9HYPH</name>
<evidence type="ECO:0000313" key="2">
    <source>
        <dbReference type="EMBL" id="KMO44409.1"/>
    </source>
</evidence>
<evidence type="ECO:0000256" key="1">
    <source>
        <dbReference type="SAM" id="MobiDB-lite"/>
    </source>
</evidence>
<evidence type="ECO:0000313" key="3">
    <source>
        <dbReference type="Proteomes" id="UP000036449"/>
    </source>
</evidence>
<organism evidence="2 3">
    <name type="scientific">Methylobacterium tarhaniae</name>
    <dbReference type="NCBI Taxonomy" id="1187852"/>
    <lineage>
        <taxon>Bacteria</taxon>
        <taxon>Pseudomonadati</taxon>
        <taxon>Pseudomonadota</taxon>
        <taxon>Alphaproteobacteria</taxon>
        <taxon>Hyphomicrobiales</taxon>
        <taxon>Methylobacteriaceae</taxon>
        <taxon>Methylobacterium</taxon>
    </lineage>
</organism>
<dbReference type="EMBL" id="LABZ01000020">
    <property type="protein sequence ID" value="KMO44409.1"/>
    <property type="molecule type" value="Genomic_DNA"/>
</dbReference>
<accession>A0A0J6TES2</accession>
<dbReference type="PATRIC" id="fig|1187852.3.peg.2738"/>
<sequence>MQDDPNAPAAPEPAPVAAPLAEQIDRLHHDTFAGTALGHHTDLWNLVHAFKERVKALVVSG</sequence>
<feature type="region of interest" description="Disordered" evidence="1">
    <location>
        <begin position="1"/>
        <end position="22"/>
    </location>
</feature>
<dbReference type="Proteomes" id="UP000036449">
    <property type="component" value="Unassembled WGS sequence"/>
</dbReference>
<comment type="caution">
    <text evidence="2">The sequence shown here is derived from an EMBL/GenBank/DDBJ whole genome shotgun (WGS) entry which is preliminary data.</text>
</comment>
<protein>
    <submittedName>
        <fullName evidence="2">Uncharacterized protein</fullName>
    </submittedName>
</protein>
<gene>
    <name evidence="2" type="ORF">VQ03_03255</name>
</gene>
<dbReference type="AlphaFoldDB" id="A0A0J6TES2"/>